<evidence type="ECO:0000313" key="4">
    <source>
        <dbReference type="Proteomes" id="UP000694257"/>
    </source>
</evidence>
<dbReference type="PANTHER" id="PTHR46696">
    <property type="entry name" value="P450, PUTATIVE (EUROFUNG)-RELATED"/>
    <property type="match status" value="1"/>
</dbReference>
<dbReference type="InterPro" id="IPR001128">
    <property type="entry name" value="Cyt_P450"/>
</dbReference>
<reference evidence="3 4" key="1">
    <citation type="submission" date="2021-07" db="EMBL/GenBank/DDBJ databases">
        <title>Whole Genome Sequence of Nocardia Iowensis.</title>
        <authorList>
            <person name="Lamm A."/>
            <person name="Collins-Fairclough A.M."/>
            <person name="Bunk B."/>
            <person name="Sproer C."/>
        </authorList>
    </citation>
    <scope>NUCLEOTIDE SEQUENCE [LARGE SCALE GENOMIC DNA]</scope>
    <source>
        <strain evidence="3 4">NRRL 5646</strain>
    </source>
</reference>
<dbReference type="RefSeq" id="WP_218477271.1">
    <property type="nucleotide sequence ID" value="NZ_BAABJN010000015.1"/>
</dbReference>
<dbReference type="EMBL" id="CP078145">
    <property type="protein sequence ID" value="QXN94641.1"/>
    <property type="molecule type" value="Genomic_DNA"/>
</dbReference>
<keyword evidence="4" id="KW-1185">Reference proteome</keyword>
<sequence length="396" mass="43532">MIALDLDLTEPLVHARADMAEFWRIQRRHRPIFWQPGTAAASGFWVVCGYHAAAGIYRDHVRFTSQRGNVLLTLLAGGDSAAGDMLAVTDPPRHTVLRRLLTPALSRKALCALANPIRDRTRRLLSDRVGTGPFDFAREVASRILIYTICDLLGIAERDHELLVTLTKQALGSEDAAQPRIDAMAARQEILLCLLELVQEQRRQPAGGLVSALIAETFEGAPLTDDQIVTNCYSMILGGDETSRLILTNTAQAFVADPSLWDAFGEVTDLPTAVEEILRCFAPTMHFGRVARTDVELPGADIAAGDIVTLWNISANRDESRFPSPDTVRFDRKPNPHLSFGFGPHHCVGAHLARLEIGIVLDELRGVTRVIRPAGTPRPLYSNFLHGYATLPIELA</sequence>
<evidence type="ECO:0000256" key="2">
    <source>
        <dbReference type="RuleBase" id="RU000461"/>
    </source>
</evidence>
<gene>
    <name evidence="3" type="ORF">KV110_17255</name>
</gene>
<dbReference type="PANTHER" id="PTHR46696:SF4">
    <property type="entry name" value="BIOTIN BIOSYNTHESIS CYTOCHROME P450"/>
    <property type="match status" value="1"/>
</dbReference>
<keyword evidence="2" id="KW-0560">Oxidoreductase</keyword>
<proteinExistence type="inferred from homology"/>
<dbReference type="InterPro" id="IPR017972">
    <property type="entry name" value="Cyt_P450_CS"/>
</dbReference>
<dbReference type="PROSITE" id="PS00086">
    <property type="entry name" value="CYTOCHROME_P450"/>
    <property type="match status" value="1"/>
</dbReference>
<evidence type="ECO:0000313" key="3">
    <source>
        <dbReference type="EMBL" id="QXN94641.1"/>
    </source>
</evidence>
<keyword evidence="2" id="KW-0408">Iron</keyword>
<dbReference type="Pfam" id="PF00067">
    <property type="entry name" value="p450"/>
    <property type="match status" value="1"/>
</dbReference>
<protein>
    <submittedName>
        <fullName evidence="3">Cytochrome P450</fullName>
    </submittedName>
</protein>
<keyword evidence="2" id="KW-0349">Heme</keyword>
<dbReference type="Proteomes" id="UP000694257">
    <property type="component" value="Chromosome"/>
</dbReference>
<comment type="similarity">
    <text evidence="1 2">Belongs to the cytochrome P450 family.</text>
</comment>
<keyword evidence="2" id="KW-0503">Monooxygenase</keyword>
<keyword evidence="2" id="KW-0479">Metal-binding</keyword>
<accession>A0ABX8RZN7</accession>
<organism evidence="3 4">
    <name type="scientific">Nocardia iowensis</name>
    <dbReference type="NCBI Taxonomy" id="204891"/>
    <lineage>
        <taxon>Bacteria</taxon>
        <taxon>Bacillati</taxon>
        <taxon>Actinomycetota</taxon>
        <taxon>Actinomycetes</taxon>
        <taxon>Mycobacteriales</taxon>
        <taxon>Nocardiaceae</taxon>
        <taxon>Nocardia</taxon>
    </lineage>
</organism>
<evidence type="ECO:0000256" key="1">
    <source>
        <dbReference type="ARBA" id="ARBA00010617"/>
    </source>
</evidence>
<name>A0ABX8RZN7_NOCIO</name>